<dbReference type="Proteomes" id="UP000178429">
    <property type="component" value="Unassembled WGS sequence"/>
</dbReference>
<comment type="caution">
    <text evidence="2">The sequence shown here is derived from an EMBL/GenBank/DDBJ whole genome shotgun (WGS) entry which is preliminary data.</text>
</comment>
<dbReference type="STRING" id="1802525.A2975_04610"/>
<keyword evidence="1" id="KW-0812">Transmembrane</keyword>
<feature type="transmembrane region" description="Helical" evidence="1">
    <location>
        <begin position="45"/>
        <end position="64"/>
    </location>
</feature>
<feature type="transmembrane region" description="Helical" evidence="1">
    <location>
        <begin position="12"/>
        <end position="33"/>
    </location>
</feature>
<sequence>MSKLSVGQKRALSDFLNTVAAAFLTIGAITPLFSNFGSWKEISASVLGGLSISLLLLTISLRIMRRIKS</sequence>
<protein>
    <submittedName>
        <fullName evidence="2">Uncharacterized protein</fullName>
    </submittedName>
</protein>
<evidence type="ECO:0000256" key="1">
    <source>
        <dbReference type="SAM" id="Phobius"/>
    </source>
</evidence>
<keyword evidence="1" id="KW-0472">Membrane</keyword>
<organism evidence="2 3">
    <name type="scientific">Candidatus Woesebacteria bacterium RIFCSPLOWO2_01_FULL_44_14</name>
    <dbReference type="NCBI Taxonomy" id="1802525"/>
    <lineage>
        <taxon>Bacteria</taxon>
        <taxon>Candidatus Woeseibacteriota</taxon>
    </lineage>
</organism>
<proteinExistence type="predicted"/>
<dbReference type="AlphaFoldDB" id="A0A1F8C1T0"/>
<accession>A0A1F8C1T0</accession>
<evidence type="ECO:0000313" key="2">
    <source>
        <dbReference type="EMBL" id="OGM70321.1"/>
    </source>
</evidence>
<evidence type="ECO:0000313" key="3">
    <source>
        <dbReference type="Proteomes" id="UP000178429"/>
    </source>
</evidence>
<reference evidence="2 3" key="1">
    <citation type="journal article" date="2016" name="Nat. Commun.">
        <title>Thousands of microbial genomes shed light on interconnected biogeochemical processes in an aquifer system.</title>
        <authorList>
            <person name="Anantharaman K."/>
            <person name="Brown C.T."/>
            <person name="Hug L.A."/>
            <person name="Sharon I."/>
            <person name="Castelle C.J."/>
            <person name="Probst A.J."/>
            <person name="Thomas B.C."/>
            <person name="Singh A."/>
            <person name="Wilkins M.J."/>
            <person name="Karaoz U."/>
            <person name="Brodie E.L."/>
            <person name="Williams K.H."/>
            <person name="Hubbard S.S."/>
            <person name="Banfield J.F."/>
        </authorList>
    </citation>
    <scope>NUCLEOTIDE SEQUENCE [LARGE SCALE GENOMIC DNA]</scope>
</reference>
<name>A0A1F8C1T0_9BACT</name>
<dbReference type="EMBL" id="MGHL01000006">
    <property type="protein sequence ID" value="OGM70321.1"/>
    <property type="molecule type" value="Genomic_DNA"/>
</dbReference>
<gene>
    <name evidence="2" type="ORF">A2975_04610</name>
</gene>
<keyword evidence="1" id="KW-1133">Transmembrane helix</keyword>